<keyword evidence="5" id="KW-0804">Transcription</keyword>
<dbReference type="Gene3D" id="1.10.10.10">
    <property type="entry name" value="Winged helix-like DNA-binding domain superfamily/Winged helix DNA-binding domain"/>
    <property type="match status" value="1"/>
</dbReference>
<dbReference type="Proteomes" id="UP000077407">
    <property type="component" value="Unassembled WGS sequence"/>
</dbReference>
<reference evidence="9 10" key="1">
    <citation type="journal article" date="2015" name="Biotechnol. Bioeng.">
        <title>Genome sequence and phenotypic characterization of Caulobacter segnis.</title>
        <authorList>
            <person name="Patel S."/>
            <person name="Fletcher B."/>
            <person name="Scott D.C."/>
            <person name="Ely B."/>
        </authorList>
    </citation>
    <scope>NUCLEOTIDE SEQUENCE [LARGE SCALE GENOMIC DNA]</scope>
    <source>
        <strain evidence="9 10">ERI-2</strain>
    </source>
</reference>
<evidence type="ECO:0000259" key="8">
    <source>
        <dbReference type="PROSITE" id="PS51372"/>
    </source>
</evidence>
<dbReference type="CDD" id="cd05568">
    <property type="entry name" value="PTS_IIB_bgl_like"/>
    <property type="match status" value="1"/>
</dbReference>
<sequence>MCNISELTARQKFILNTILEKPPLNSKELSLKFGVSDRTILREVSAINKVLKAKDISVCYDKLKFSIEGKKQEISYLKKSLGSIPVQWLFNQEQRIVFITMQLLLANQPYKLAFFSYQLNVVEGTISFYMDKIEQWLSARYLTLVRKRGYGIIIEGSEWIKRNCFMELVYELKPIDELCAYVYGTQDDLFIHTFFKILFGDKLISTSKKLFDFLEKRATSMDDITYLSSLIHVLLALKKNELGSPIKLPSYLIEDILLSKIHSSAYEMKEYLTSLGIVLADSELTYITIYVLGNKYIYTENKKFEEFGVSFEDISMELVHQVSKKLHVKINCDGQLILGLSQHFNSVLYRVNMDMPIKNSMLDQIKDYYNELFKAVSYACKLVFSKYNINISQDEIGFITMHIGAAIERSNRLDNNFSMLIICPNGMGTARILSNKLKLLIKNIKSIDIQSFKDWENCKHKYDIVLSTVNINSKQKSKKDHIITVSPFLQKEDIDKINNYMAKLHKDDTYFNKISLLSKSVKYESSEEQKYEMIDNLLNNMRIETIEPQSFKKMIELIAKDEYDHNIINNKEDIQNLIINREKLGSVVIPNSQVALLHTRSDCVVSPFIGVYRLKKYMKLRSIGFAYEDVDTFIVLLARKSEQSYVLEQMGNISICLIEDKNFTEILRFGNIMDLRSKMLKILKSANQDDEKQV</sequence>
<feature type="domain" description="PTS EIIB type-2" evidence="7">
    <location>
        <begin position="417"/>
        <end position="509"/>
    </location>
</feature>
<keyword evidence="1" id="KW-0808">Transferase</keyword>
<comment type="caution">
    <text evidence="9">The sequence shown here is derived from an EMBL/GenBank/DDBJ whole genome shotgun (WGS) entry which is preliminary data.</text>
</comment>
<dbReference type="InterPro" id="IPR036388">
    <property type="entry name" value="WH-like_DNA-bd_sf"/>
</dbReference>
<evidence type="ECO:0000256" key="5">
    <source>
        <dbReference type="ARBA" id="ARBA00023163"/>
    </source>
</evidence>
<dbReference type="InterPro" id="IPR007737">
    <property type="entry name" value="Mga_HTH"/>
</dbReference>
<dbReference type="Gene3D" id="1.10.1790.10">
    <property type="entry name" value="PRD domain"/>
    <property type="match status" value="1"/>
</dbReference>
<dbReference type="PROSITE" id="PS51094">
    <property type="entry name" value="PTS_EIIA_TYPE_2"/>
    <property type="match status" value="1"/>
</dbReference>
<dbReference type="GO" id="GO:0008982">
    <property type="term" value="F:protein-N(PI)-phosphohistidine-sugar phosphotransferase activity"/>
    <property type="evidence" value="ECO:0007669"/>
    <property type="project" value="InterPro"/>
</dbReference>
<dbReference type="InterPro" id="IPR036095">
    <property type="entry name" value="PTS_EIIB-like_sf"/>
</dbReference>
<dbReference type="Pfam" id="PF02302">
    <property type="entry name" value="PTS_IIB"/>
    <property type="match status" value="1"/>
</dbReference>
<dbReference type="InterPro" id="IPR016152">
    <property type="entry name" value="PTrfase/Anion_transptr"/>
</dbReference>
<dbReference type="InterPro" id="IPR002178">
    <property type="entry name" value="PTS_EIIA_type-2_dom"/>
</dbReference>
<feature type="domain" description="PRD" evidence="8">
    <location>
        <begin position="306"/>
        <end position="413"/>
    </location>
</feature>
<dbReference type="PANTHER" id="PTHR30185">
    <property type="entry name" value="CRYPTIC BETA-GLUCOSIDE BGL OPERON ANTITERMINATOR"/>
    <property type="match status" value="1"/>
</dbReference>
<dbReference type="PROSITE" id="PS51099">
    <property type="entry name" value="PTS_EIIB_TYPE_2"/>
    <property type="match status" value="1"/>
</dbReference>
<dbReference type="EMBL" id="LITT01000001">
    <property type="protein sequence ID" value="OAA92399.1"/>
    <property type="molecule type" value="Genomic_DNA"/>
</dbReference>
<dbReference type="SUPFAM" id="SSF55804">
    <property type="entry name" value="Phoshotransferase/anion transport protein"/>
    <property type="match status" value="1"/>
</dbReference>
<evidence type="ECO:0000256" key="2">
    <source>
        <dbReference type="ARBA" id="ARBA00022737"/>
    </source>
</evidence>
<dbReference type="InterPro" id="IPR050661">
    <property type="entry name" value="BglG_antiterminators"/>
</dbReference>
<keyword evidence="3" id="KW-0805">Transcription regulation</keyword>
<dbReference type="PROSITE" id="PS51372">
    <property type="entry name" value="PRD_2"/>
    <property type="match status" value="2"/>
</dbReference>
<evidence type="ECO:0000313" key="9">
    <source>
        <dbReference type="EMBL" id="OAA92399.1"/>
    </source>
</evidence>
<evidence type="ECO:0000256" key="1">
    <source>
        <dbReference type="ARBA" id="ARBA00022679"/>
    </source>
</evidence>
<evidence type="ECO:0000256" key="4">
    <source>
        <dbReference type="ARBA" id="ARBA00023159"/>
    </source>
</evidence>
<dbReference type="InterPro" id="IPR003501">
    <property type="entry name" value="PTS_EIIB_2/3"/>
</dbReference>
<organism evidence="9 10">
    <name type="scientific">Clostridium ljungdahlii</name>
    <dbReference type="NCBI Taxonomy" id="1538"/>
    <lineage>
        <taxon>Bacteria</taxon>
        <taxon>Bacillati</taxon>
        <taxon>Bacillota</taxon>
        <taxon>Clostridia</taxon>
        <taxon>Eubacteriales</taxon>
        <taxon>Clostridiaceae</taxon>
        <taxon>Clostridium</taxon>
    </lineage>
</organism>
<feature type="domain" description="PRD" evidence="8">
    <location>
        <begin position="198"/>
        <end position="301"/>
    </location>
</feature>
<dbReference type="Gene3D" id="3.40.930.10">
    <property type="entry name" value="Mannitol-specific EII, Chain A"/>
    <property type="match status" value="1"/>
</dbReference>
<evidence type="ECO:0000259" key="7">
    <source>
        <dbReference type="PROSITE" id="PS51099"/>
    </source>
</evidence>
<accession>A0A162NE97</accession>
<dbReference type="Gene3D" id="3.40.50.2300">
    <property type="match status" value="1"/>
</dbReference>
<dbReference type="SUPFAM" id="SSF52794">
    <property type="entry name" value="PTS system IIB component-like"/>
    <property type="match status" value="1"/>
</dbReference>
<dbReference type="RefSeq" id="WP_082848329.1">
    <property type="nucleotide sequence ID" value="NZ_LITT01000001.1"/>
</dbReference>
<evidence type="ECO:0000256" key="3">
    <source>
        <dbReference type="ARBA" id="ARBA00023015"/>
    </source>
</evidence>
<dbReference type="AlphaFoldDB" id="A0A162NE97"/>
<dbReference type="GO" id="GO:0009401">
    <property type="term" value="P:phosphoenolpyruvate-dependent sugar phosphotransferase system"/>
    <property type="evidence" value="ECO:0007669"/>
    <property type="project" value="InterPro"/>
</dbReference>
<keyword evidence="2" id="KW-0677">Repeat</keyword>
<dbReference type="PATRIC" id="fig|1538.10.peg.590"/>
<dbReference type="SUPFAM" id="SSF63520">
    <property type="entry name" value="PTS-regulatory domain, PRD"/>
    <property type="match status" value="2"/>
</dbReference>
<dbReference type="InterPro" id="IPR036634">
    <property type="entry name" value="PRD_sf"/>
</dbReference>
<name>A0A162NE97_9CLOT</name>
<dbReference type="Pfam" id="PF00874">
    <property type="entry name" value="PRD"/>
    <property type="match status" value="1"/>
</dbReference>
<proteinExistence type="predicted"/>
<dbReference type="GO" id="GO:0006355">
    <property type="term" value="P:regulation of DNA-templated transcription"/>
    <property type="evidence" value="ECO:0007669"/>
    <property type="project" value="InterPro"/>
</dbReference>
<dbReference type="PANTHER" id="PTHR30185:SF18">
    <property type="entry name" value="TRANSCRIPTIONAL REGULATOR MTLR"/>
    <property type="match status" value="1"/>
</dbReference>
<dbReference type="Pfam" id="PF05043">
    <property type="entry name" value="Mga"/>
    <property type="match status" value="1"/>
</dbReference>
<feature type="domain" description="PTS EIIA type-2" evidence="6">
    <location>
        <begin position="532"/>
        <end position="686"/>
    </location>
</feature>
<keyword evidence="4" id="KW-0010">Activator</keyword>
<dbReference type="Pfam" id="PF00359">
    <property type="entry name" value="PTS_EIIA_2"/>
    <property type="match status" value="1"/>
</dbReference>
<dbReference type="InterPro" id="IPR011608">
    <property type="entry name" value="PRD"/>
</dbReference>
<dbReference type="InterPro" id="IPR013011">
    <property type="entry name" value="PTS_EIIB_2"/>
</dbReference>
<evidence type="ECO:0000313" key="10">
    <source>
        <dbReference type="Proteomes" id="UP000077407"/>
    </source>
</evidence>
<evidence type="ECO:0000259" key="6">
    <source>
        <dbReference type="PROSITE" id="PS51094"/>
    </source>
</evidence>
<protein>
    <submittedName>
        <fullName evidence="9">Transcriptional regulator MtlR</fullName>
    </submittedName>
</protein>
<gene>
    <name evidence="9" type="primary">mtlR</name>
    <name evidence="9" type="ORF">WY13_00108</name>
</gene>